<evidence type="ECO:0000256" key="1">
    <source>
        <dbReference type="SAM" id="MobiDB-lite"/>
    </source>
</evidence>
<comment type="caution">
    <text evidence="2">The sequence shown here is derived from an EMBL/GenBank/DDBJ whole genome shotgun (WGS) entry which is preliminary data.</text>
</comment>
<accession>A0ABP3EM49</accession>
<reference evidence="3" key="1">
    <citation type="journal article" date="2019" name="Int. J. Syst. Evol. Microbiol.">
        <title>The Global Catalogue of Microorganisms (GCM) 10K type strain sequencing project: providing services to taxonomists for standard genome sequencing and annotation.</title>
        <authorList>
            <consortium name="The Broad Institute Genomics Platform"/>
            <consortium name="The Broad Institute Genome Sequencing Center for Infectious Disease"/>
            <person name="Wu L."/>
            <person name="Ma J."/>
        </authorList>
    </citation>
    <scope>NUCLEOTIDE SEQUENCE [LARGE SCALE GENOMIC DNA]</scope>
    <source>
        <strain evidence="3">JCM 4505</strain>
    </source>
</reference>
<evidence type="ECO:0000313" key="3">
    <source>
        <dbReference type="Proteomes" id="UP001501867"/>
    </source>
</evidence>
<dbReference type="EMBL" id="BAAABV010000003">
    <property type="protein sequence ID" value="GAA0269540.1"/>
    <property type="molecule type" value="Genomic_DNA"/>
</dbReference>
<feature type="region of interest" description="Disordered" evidence="1">
    <location>
        <begin position="69"/>
        <end position="112"/>
    </location>
</feature>
<sequence>MARERLLVLLAGAGRAMKAQDIAAAIGEDVSDTSQGRRVETTRSRLKRLVKEGRVVEEPTAWFALAPAEGASGREARPRARGIDGWHRRGHTPRKRRDPAPPCGGTGSRDDS</sequence>
<dbReference type="Proteomes" id="UP001501867">
    <property type="component" value="Unassembled WGS sequence"/>
</dbReference>
<proteinExistence type="predicted"/>
<protein>
    <submittedName>
        <fullName evidence="2">Uncharacterized protein</fullName>
    </submittedName>
</protein>
<feature type="compositionally biased region" description="Basic residues" evidence="1">
    <location>
        <begin position="88"/>
        <end position="97"/>
    </location>
</feature>
<feature type="compositionally biased region" description="Basic and acidic residues" evidence="1">
    <location>
        <begin position="72"/>
        <end position="87"/>
    </location>
</feature>
<name>A0ABP3EM49_9ACTN</name>
<organism evidence="2 3">
    <name type="scientific">Streptomyces polychromogenes</name>
    <dbReference type="NCBI Taxonomy" id="67342"/>
    <lineage>
        <taxon>Bacteria</taxon>
        <taxon>Bacillati</taxon>
        <taxon>Actinomycetota</taxon>
        <taxon>Actinomycetes</taxon>
        <taxon>Kitasatosporales</taxon>
        <taxon>Streptomycetaceae</taxon>
        <taxon>Streptomyces</taxon>
    </lineage>
</organism>
<evidence type="ECO:0000313" key="2">
    <source>
        <dbReference type="EMBL" id="GAA0269540.1"/>
    </source>
</evidence>
<gene>
    <name evidence="2" type="ORF">GCM10010302_03990</name>
</gene>
<keyword evidence="3" id="KW-1185">Reference proteome</keyword>